<feature type="non-terminal residue" evidence="2">
    <location>
        <position position="105"/>
    </location>
</feature>
<feature type="compositionally biased region" description="Acidic residues" evidence="1">
    <location>
        <begin position="65"/>
        <end position="74"/>
    </location>
</feature>
<dbReference type="AlphaFoldDB" id="A0A2N1MBY6"/>
<evidence type="ECO:0000313" key="3">
    <source>
        <dbReference type="Proteomes" id="UP000233469"/>
    </source>
</evidence>
<proteinExistence type="predicted"/>
<feature type="compositionally biased region" description="Basic and acidic residues" evidence="1">
    <location>
        <begin position="41"/>
        <end position="59"/>
    </location>
</feature>
<feature type="compositionally biased region" description="Polar residues" evidence="1">
    <location>
        <begin position="76"/>
        <end position="89"/>
    </location>
</feature>
<protein>
    <submittedName>
        <fullName evidence="2">Uncharacterized protein</fullName>
    </submittedName>
</protein>
<evidence type="ECO:0000313" key="2">
    <source>
        <dbReference type="EMBL" id="PKK59147.1"/>
    </source>
</evidence>
<reference evidence="2 3" key="2">
    <citation type="submission" date="2017-10" db="EMBL/GenBank/DDBJ databases">
        <title>Extensive intraspecific genome diversity in a model arbuscular mycorrhizal fungus.</title>
        <authorList>
            <person name="Chen E.C.H."/>
            <person name="Morin E."/>
            <person name="Baudet D."/>
            <person name="Noel J."/>
            <person name="Ndikumana S."/>
            <person name="Charron P."/>
            <person name="St-Onge C."/>
            <person name="Giorgi J."/>
            <person name="Grigoriev I.V."/>
            <person name="Roux C."/>
            <person name="Martin F.M."/>
            <person name="Corradi N."/>
        </authorList>
    </citation>
    <scope>NUCLEOTIDE SEQUENCE [LARGE SCALE GENOMIC DNA]</scope>
    <source>
        <strain evidence="2 3">C2</strain>
    </source>
</reference>
<dbReference type="Proteomes" id="UP000233469">
    <property type="component" value="Unassembled WGS sequence"/>
</dbReference>
<sequence length="105" mass="12811">MNEWARLKEEQWNIKEEYYFKNTSIKAHQIQTELGAVDNEDRTRIEKQEKERKMNECRKKTMTNLDEDSDEDNDTLQHTWEIESSTPSEESWDEGKMNQKYQIYN</sequence>
<dbReference type="EMBL" id="LLXL01003197">
    <property type="protein sequence ID" value="PKK59147.1"/>
    <property type="molecule type" value="Genomic_DNA"/>
</dbReference>
<feature type="region of interest" description="Disordered" evidence="1">
    <location>
        <begin position="41"/>
        <end position="105"/>
    </location>
</feature>
<gene>
    <name evidence="2" type="ORF">RhiirC2_762935</name>
</gene>
<comment type="caution">
    <text evidence="2">The sequence shown here is derived from an EMBL/GenBank/DDBJ whole genome shotgun (WGS) entry which is preliminary data.</text>
</comment>
<name>A0A2N1MBY6_9GLOM</name>
<reference evidence="2 3" key="1">
    <citation type="submission" date="2016-04" db="EMBL/GenBank/DDBJ databases">
        <title>Genome analyses suggest a sexual origin of heterokaryosis in a supposedly ancient asexual fungus.</title>
        <authorList>
            <person name="Ropars J."/>
            <person name="Sedzielewska K."/>
            <person name="Noel J."/>
            <person name="Charron P."/>
            <person name="Farinelli L."/>
            <person name="Marton T."/>
            <person name="Kruger M."/>
            <person name="Pelin A."/>
            <person name="Brachmann A."/>
            <person name="Corradi N."/>
        </authorList>
    </citation>
    <scope>NUCLEOTIDE SEQUENCE [LARGE SCALE GENOMIC DNA]</scope>
    <source>
        <strain evidence="2 3">C2</strain>
    </source>
</reference>
<evidence type="ECO:0000256" key="1">
    <source>
        <dbReference type="SAM" id="MobiDB-lite"/>
    </source>
</evidence>
<organism evidence="2 3">
    <name type="scientific">Rhizophagus irregularis</name>
    <dbReference type="NCBI Taxonomy" id="588596"/>
    <lineage>
        <taxon>Eukaryota</taxon>
        <taxon>Fungi</taxon>
        <taxon>Fungi incertae sedis</taxon>
        <taxon>Mucoromycota</taxon>
        <taxon>Glomeromycotina</taxon>
        <taxon>Glomeromycetes</taxon>
        <taxon>Glomerales</taxon>
        <taxon>Glomeraceae</taxon>
        <taxon>Rhizophagus</taxon>
    </lineage>
</organism>
<accession>A0A2N1MBY6</accession>